<dbReference type="Bgee" id="ENSOANG00000011791">
    <property type="expression patterns" value="Expressed in endometrium"/>
</dbReference>
<dbReference type="HOGENOM" id="CLU_040615_0_0_1"/>
<dbReference type="FunCoup" id="F6R8P6">
    <property type="interactions" value="1"/>
</dbReference>
<reference evidence="3" key="2">
    <citation type="submission" date="2025-08" db="UniProtKB">
        <authorList>
            <consortium name="Ensembl"/>
        </authorList>
    </citation>
    <scope>IDENTIFICATION</scope>
    <source>
        <strain evidence="3">Glennie</strain>
    </source>
</reference>
<dbReference type="PANTHER" id="PTHR33820:SF4">
    <property type="entry name" value="COILED-COIL DOMAIN-CONTAINING PROTEIN 17"/>
    <property type="match status" value="1"/>
</dbReference>
<dbReference type="OMA" id="ICELQAW"/>
<organism evidence="3 4">
    <name type="scientific">Ornithorhynchus anatinus</name>
    <name type="common">Duckbill platypus</name>
    <dbReference type="NCBI Taxonomy" id="9258"/>
    <lineage>
        <taxon>Eukaryota</taxon>
        <taxon>Metazoa</taxon>
        <taxon>Chordata</taxon>
        <taxon>Craniata</taxon>
        <taxon>Vertebrata</taxon>
        <taxon>Euteleostomi</taxon>
        <taxon>Mammalia</taxon>
        <taxon>Monotremata</taxon>
        <taxon>Ornithorhynchidae</taxon>
        <taxon>Ornithorhynchus</taxon>
    </lineage>
</organism>
<dbReference type="GeneTree" id="ENSGT00390000006459"/>
<dbReference type="InterPro" id="IPR038800">
    <property type="entry name" value="CCDC17"/>
</dbReference>
<feature type="coiled-coil region" evidence="1">
    <location>
        <begin position="59"/>
        <end position="86"/>
    </location>
</feature>
<evidence type="ECO:0000313" key="4">
    <source>
        <dbReference type="Proteomes" id="UP000002279"/>
    </source>
</evidence>
<reference evidence="3 4" key="1">
    <citation type="journal article" date="2008" name="Nature">
        <title>Genome analysis of the platypus reveals unique signatures of evolution.</title>
        <authorList>
            <person name="Warren W.C."/>
            <person name="Hillier L.W."/>
            <person name="Marshall Graves J.A."/>
            <person name="Birney E."/>
            <person name="Ponting C.P."/>
            <person name="Grutzner F."/>
            <person name="Belov K."/>
            <person name="Miller W."/>
            <person name="Clarke L."/>
            <person name="Chinwalla A.T."/>
            <person name="Yang S.P."/>
            <person name="Heger A."/>
            <person name="Locke D.P."/>
            <person name="Miethke P."/>
            <person name="Waters P.D."/>
            <person name="Veyrunes F."/>
            <person name="Fulton L."/>
            <person name="Fulton B."/>
            <person name="Graves T."/>
            <person name="Wallis J."/>
            <person name="Puente X.S."/>
            <person name="Lopez-Otin C."/>
            <person name="Ordonez G.R."/>
            <person name="Eichler E.E."/>
            <person name="Chen L."/>
            <person name="Cheng Z."/>
            <person name="Deakin J.E."/>
            <person name="Alsop A."/>
            <person name="Thompson K."/>
            <person name="Kirby P."/>
            <person name="Papenfuss A.T."/>
            <person name="Wakefield M.J."/>
            <person name="Olender T."/>
            <person name="Lancet D."/>
            <person name="Huttley G.A."/>
            <person name="Smit A.F."/>
            <person name="Pask A."/>
            <person name="Temple-Smith P."/>
            <person name="Batzer M.A."/>
            <person name="Walker J.A."/>
            <person name="Konkel M.K."/>
            <person name="Harris R.S."/>
            <person name="Whittington C.M."/>
            <person name="Wong E.S."/>
            <person name="Gemmell N.J."/>
            <person name="Buschiazzo E."/>
            <person name="Vargas Jentzsch I.M."/>
            <person name="Merkel A."/>
            <person name="Schmitz J."/>
            <person name="Zemann A."/>
            <person name="Churakov G."/>
            <person name="Kriegs J.O."/>
            <person name="Brosius J."/>
            <person name="Murchison E.P."/>
            <person name="Sachidanandam R."/>
            <person name="Smith C."/>
            <person name="Hannon G.J."/>
            <person name="Tsend-Ayush E."/>
            <person name="McMillan D."/>
            <person name="Attenborough R."/>
            <person name="Rens W."/>
            <person name="Ferguson-Smith M."/>
            <person name="Lefevre C.M."/>
            <person name="Sharp J.A."/>
            <person name="Nicholas K.R."/>
            <person name="Ray D.A."/>
            <person name="Kube M."/>
            <person name="Reinhardt R."/>
            <person name="Pringle T.H."/>
            <person name="Taylor J."/>
            <person name="Jones R.C."/>
            <person name="Nixon B."/>
            <person name="Dacheux J.L."/>
            <person name="Niwa H."/>
            <person name="Sekita Y."/>
            <person name="Huang X."/>
            <person name="Stark A."/>
            <person name="Kheradpour P."/>
            <person name="Kellis M."/>
            <person name="Flicek P."/>
            <person name="Chen Y."/>
            <person name="Webber C."/>
            <person name="Hardison R."/>
            <person name="Nelson J."/>
            <person name="Hallsworth-Pepin K."/>
            <person name="Delehaunty K."/>
            <person name="Markovic C."/>
            <person name="Minx P."/>
            <person name="Feng Y."/>
            <person name="Kremitzki C."/>
            <person name="Mitreva M."/>
            <person name="Glasscock J."/>
            <person name="Wylie T."/>
            <person name="Wohldmann P."/>
            <person name="Thiru P."/>
            <person name="Nhan M.N."/>
            <person name="Pohl C.S."/>
            <person name="Smith S.M."/>
            <person name="Hou S."/>
            <person name="Nefedov M."/>
            <person name="de Jong P.J."/>
            <person name="Renfree M.B."/>
            <person name="Mardis E.R."/>
            <person name="Wilson R.K."/>
        </authorList>
    </citation>
    <scope>NUCLEOTIDE SEQUENCE [LARGE SCALE GENOMIC DNA]</scope>
    <source>
        <strain evidence="3 4">Glennie</strain>
    </source>
</reference>
<dbReference type="eggNOG" id="ENOG502QR6M">
    <property type="taxonomic scope" value="Eukaryota"/>
</dbReference>
<feature type="compositionally biased region" description="Low complexity" evidence="2">
    <location>
        <begin position="196"/>
        <end position="210"/>
    </location>
</feature>
<feature type="compositionally biased region" description="Basic and acidic residues" evidence="2">
    <location>
        <begin position="165"/>
        <end position="177"/>
    </location>
</feature>
<dbReference type="Proteomes" id="UP000002279">
    <property type="component" value="Chromosome 18"/>
</dbReference>
<evidence type="ECO:0000256" key="2">
    <source>
        <dbReference type="SAM" id="MobiDB-lite"/>
    </source>
</evidence>
<reference evidence="3" key="3">
    <citation type="submission" date="2025-09" db="UniProtKB">
        <authorList>
            <consortium name="Ensembl"/>
        </authorList>
    </citation>
    <scope>IDENTIFICATION</scope>
    <source>
        <strain evidence="3">Glennie</strain>
    </source>
</reference>
<keyword evidence="1" id="KW-0175">Coiled coil</keyword>
<keyword evidence="4" id="KW-1185">Reference proteome</keyword>
<dbReference type="PANTHER" id="PTHR33820">
    <property type="entry name" value="COILED-COIL DOMAIN-CONTAINING PROTEIN 17"/>
    <property type="match status" value="1"/>
</dbReference>
<evidence type="ECO:0008006" key="5">
    <source>
        <dbReference type="Google" id="ProtNLM"/>
    </source>
</evidence>
<evidence type="ECO:0000313" key="3">
    <source>
        <dbReference type="Ensembl" id="ENSOANP00000018688.2"/>
    </source>
</evidence>
<feature type="region of interest" description="Disordered" evidence="2">
    <location>
        <begin position="161"/>
        <end position="225"/>
    </location>
</feature>
<name>F6R8P6_ORNAN</name>
<dbReference type="Ensembl" id="ENSOANT00000018691.2">
    <property type="protein sequence ID" value="ENSOANP00000018688.2"/>
    <property type="gene ID" value="ENSOANG00000011791.3"/>
</dbReference>
<feature type="region of interest" description="Disordered" evidence="2">
    <location>
        <begin position="430"/>
        <end position="468"/>
    </location>
</feature>
<sequence>MGDPGLLRCQACDMVFRSRPLLDVHTQRLCIGRLTGEELRPPCPGLAPGLDAQPGPGNREQLRALEEAHARRLAEIQAQNRSLEQQRDGKFRMGGCCSSPSSPLLSNVLLNKCHHHHHIIPSLRPAAVPAPTRRALHLGYVQGGGRDRRVLTQMAELHTEATALESERKRSERKTSDPRYWGRGSAPRLPPPVAPPIATFPGPRRPLPGLRGKGENPGRFGGSQWGIRETPVPTHHILAPPDVLGPAPYDPAAGLVVFYDFLLGLERPWLQVRLVSGLARAGQELGTPTPLPTSPCLALPPARGRPRGSCAILASKQPVPRLRPCPTLSLLMVLEASGGFSPSGGELEGLKPRGWAKLRLFDPERRALSGRWRVPLRALPADPSLTPEQLNGVPQAGRAELYLRVANARDAEVQSLAEVDPSRAPDYLFPPPVGSLRPLPTSLGPLPADFVDPPPAREPSPQHTPSLG</sequence>
<accession>F6R8P6</accession>
<dbReference type="STRING" id="9258.ENSOANP00000018688"/>
<dbReference type="InParanoid" id="F6R8P6"/>
<protein>
    <recommendedName>
        <fullName evidence="5">Coiled-coil domain containing 17</fullName>
    </recommendedName>
</protein>
<dbReference type="AlphaFoldDB" id="F6R8P6"/>
<evidence type="ECO:0000256" key="1">
    <source>
        <dbReference type="SAM" id="Coils"/>
    </source>
</evidence>
<proteinExistence type="predicted"/>